<reference evidence="2" key="1">
    <citation type="submission" date="2006-10" db="EMBL/GenBank/DDBJ databases">
        <authorList>
            <person name="Amadeo P."/>
            <person name="Zhao Q."/>
            <person name="Wortman J."/>
            <person name="Fraser-Liggett C."/>
            <person name="Carlton J."/>
        </authorList>
    </citation>
    <scope>NUCLEOTIDE SEQUENCE</scope>
    <source>
        <strain evidence="2">G3</strain>
    </source>
</reference>
<dbReference type="Proteomes" id="UP000001542">
    <property type="component" value="Unassembled WGS sequence"/>
</dbReference>
<dbReference type="Gene3D" id="2.60.40.10">
    <property type="entry name" value="Immunoglobulins"/>
    <property type="match status" value="1"/>
</dbReference>
<dbReference type="InterPro" id="IPR013783">
    <property type="entry name" value="Ig-like_fold"/>
</dbReference>
<keyword evidence="1" id="KW-1133">Transmembrane helix</keyword>
<dbReference type="AlphaFoldDB" id="A2DHN6"/>
<name>A2DHN6_TRIV3</name>
<keyword evidence="1" id="KW-0812">Transmembrane</keyword>
<dbReference type="VEuPathDB" id="TrichDB:TVAGG3_0302920"/>
<protein>
    <submittedName>
        <fullName evidence="2">Uncharacterized protein</fullName>
    </submittedName>
</protein>
<feature type="transmembrane region" description="Helical" evidence="1">
    <location>
        <begin position="856"/>
        <end position="879"/>
    </location>
</feature>
<keyword evidence="1" id="KW-0472">Membrane</keyword>
<accession>A2DHN6</accession>
<gene>
    <name evidence="2" type="ORF">TVAG_365920</name>
</gene>
<evidence type="ECO:0000313" key="3">
    <source>
        <dbReference type="Proteomes" id="UP000001542"/>
    </source>
</evidence>
<keyword evidence="3" id="KW-1185">Reference proteome</keyword>
<dbReference type="InParanoid" id="A2DHN6"/>
<sequence length="945" mass="109708">MPNISNLRVFKVFSTCDYIFVQHIDEIVSENNTSFKLKFEIVKFSPGQYCESIFIETSMGIIPYSVTFNVIDHSPLHFDTIHIYQTQETVQSITLNTPATLYQSVLFDNTIFENHMVRINQFRAYLEPKKLNLGTYLTFVYIFIEDDCFIQPIFLHVIENRIQEINKNIYVSHVQDSVIETEIEVSLLNPTNNFYRIGKIQYFGAPETSYFLALSKSYLHKTDQTKICTLTVRSQDFFSSNGYFFIETESYDSYSDFAEESNIDSAPKEIVKLTVNVFTRLIPYKIDIVRNEILQVSKESVGSYSIRNLLNVPVVVTSIYLSNTFLMIHGFKPFILEPHKISEEIFVSLSNTKEYSLIPTMIKVISNATIQSSEVNFFSEKIILQRIWNMNRIQHMGVDMYDYGNVYSFIKKNNTLIIANPNYHPVKILEITVSEGLDIDYPMKFDGYTIPPHAKGLEIEYTLTFLNSSEMWNDGKIRIICDTCILDVPIRWFCNRGVLNVSFTFNHDLVFGMKLEAALDISSSFKRDLYIEEGYVVYPTNESIFTKSTIPAQQTKAGIGKYTVNLSTSNEALKPFFEVIDSNSSYYAQTRAWSNFWVPHYKFHIKFIIVLEDGMYYEHLLEYELHHTEISHHSIDFGPVHKDEVFEKKLYFSNMLATPVEYTFHPNEPSNLFSLRYPSSFIIHPGETMEFHCVFETFEVGKVNSFIPITTNATPPYAIPVSAKIEVPRVRYMDKNDNMIVNLHFIGGEDKHFMSYSWIKCIKVVSFANFSVDLSEMRITPNSFISYKINSTRLRPKEFANLCFDLKLWLFEESESIGIQFSIISGDFIYILPIYFNISDQAKLNINEAINGTMNIVSVLGVMVPLTSIVIGLICYLWFRREVKWKARRFDRAVKKYSINNYRPIEVQNDQESLIPIKTKWVYNRAPVNRVASMRSISTMEHFLG</sequence>
<dbReference type="RefSeq" id="XP_001581070.1">
    <property type="nucleotide sequence ID" value="XM_001581020.1"/>
</dbReference>
<reference evidence="2" key="2">
    <citation type="journal article" date="2007" name="Science">
        <title>Draft genome sequence of the sexually transmitted pathogen Trichomonas vaginalis.</title>
        <authorList>
            <person name="Carlton J.M."/>
            <person name="Hirt R.P."/>
            <person name="Silva J.C."/>
            <person name="Delcher A.L."/>
            <person name="Schatz M."/>
            <person name="Zhao Q."/>
            <person name="Wortman J.R."/>
            <person name="Bidwell S.L."/>
            <person name="Alsmark U.C.M."/>
            <person name="Besteiro S."/>
            <person name="Sicheritz-Ponten T."/>
            <person name="Noel C.J."/>
            <person name="Dacks J.B."/>
            <person name="Foster P.G."/>
            <person name="Simillion C."/>
            <person name="Van de Peer Y."/>
            <person name="Miranda-Saavedra D."/>
            <person name="Barton G.J."/>
            <person name="Westrop G.D."/>
            <person name="Mueller S."/>
            <person name="Dessi D."/>
            <person name="Fiori P.L."/>
            <person name="Ren Q."/>
            <person name="Paulsen I."/>
            <person name="Zhang H."/>
            <person name="Bastida-Corcuera F.D."/>
            <person name="Simoes-Barbosa A."/>
            <person name="Brown M.T."/>
            <person name="Hayes R.D."/>
            <person name="Mukherjee M."/>
            <person name="Okumura C.Y."/>
            <person name="Schneider R."/>
            <person name="Smith A.J."/>
            <person name="Vanacova S."/>
            <person name="Villalvazo M."/>
            <person name="Haas B.J."/>
            <person name="Pertea M."/>
            <person name="Feldblyum T.V."/>
            <person name="Utterback T.R."/>
            <person name="Shu C.L."/>
            <person name="Osoegawa K."/>
            <person name="de Jong P.J."/>
            <person name="Hrdy I."/>
            <person name="Horvathova L."/>
            <person name="Zubacova Z."/>
            <person name="Dolezal P."/>
            <person name="Malik S.B."/>
            <person name="Logsdon J.M. Jr."/>
            <person name="Henze K."/>
            <person name="Gupta A."/>
            <person name="Wang C.C."/>
            <person name="Dunne R.L."/>
            <person name="Upcroft J.A."/>
            <person name="Upcroft P."/>
            <person name="White O."/>
            <person name="Salzberg S.L."/>
            <person name="Tang P."/>
            <person name="Chiu C.-H."/>
            <person name="Lee Y.-S."/>
            <person name="Embley T.M."/>
            <person name="Coombs G.H."/>
            <person name="Mottram J.C."/>
            <person name="Tachezy J."/>
            <person name="Fraser-Liggett C.M."/>
            <person name="Johnson P.J."/>
        </authorList>
    </citation>
    <scope>NUCLEOTIDE SEQUENCE [LARGE SCALE GENOMIC DNA]</scope>
    <source>
        <strain evidence="2">G3</strain>
    </source>
</reference>
<evidence type="ECO:0000313" key="2">
    <source>
        <dbReference type="EMBL" id="EAY20084.1"/>
    </source>
</evidence>
<evidence type="ECO:0000256" key="1">
    <source>
        <dbReference type="SAM" id="Phobius"/>
    </source>
</evidence>
<dbReference type="KEGG" id="tva:5465618"/>
<proteinExistence type="predicted"/>
<dbReference type="OrthoDB" id="21213at2759"/>
<organism evidence="2 3">
    <name type="scientific">Trichomonas vaginalis (strain ATCC PRA-98 / G3)</name>
    <dbReference type="NCBI Taxonomy" id="412133"/>
    <lineage>
        <taxon>Eukaryota</taxon>
        <taxon>Metamonada</taxon>
        <taxon>Parabasalia</taxon>
        <taxon>Trichomonadida</taxon>
        <taxon>Trichomonadidae</taxon>
        <taxon>Trichomonas</taxon>
    </lineage>
</organism>
<dbReference type="VEuPathDB" id="TrichDB:TVAG_365920"/>
<dbReference type="EMBL" id="DS113201">
    <property type="protein sequence ID" value="EAY20084.1"/>
    <property type="molecule type" value="Genomic_DNA"/>
</dbReference>